<dbReference type="EMBL" id="HBEL01000060">
    <property type="protein sequence ID" value="CAD8403934.1"/>
    <property type="molecule type" value="Transcribed_RNA"/>
</dbReference>
<reference evidence="1" key="1">
    <citation type="submission" date="2021-01" db="EMBL/GenBank/DDBJ databases">
        <authorList>
            <person name="Corre E."/>
            <person name="Pelletier E."/>
            <person name="Niang G."/>
            <person name="Scheremetjew M."/>
            <person name="Finn R."/>
            <person name="Kale V."/>
            <person name="Holt S."/>
            <person name="Cochrane G."/>
            <person name="Meng A."/>
            <person name="Brown T."/>
            <person name="Cohen L."/>
        </authorList>
    </citation>
    <scope>NUCLEOTIDE SEQUENCE</scope>
    <source>
        <strain evidence="1">CCAP1064/1</strain>
    </source>
</reference>
<name>A0A7S0G9U9_9STRA</name>
<accession>A0A7S0G9U9</accession>
<protein>
    <submittedName>
        <fullName evidence="1">Uncharacterized protein</fullName>
    </submittedName>
</protein>
<organism evidence="1">
    <name type="scientific">Proboscia inermis</name>
    <dbReference type="NCBI Taxonomy" id="420281"/>
    <lineage>
        <taxon>Eukaryota</taxon>
        <taxon>Sar</taxon>
        <taxon>Stramenopiles</taxon>
        <taxon>Ochrophyta</taxon>
        <taxon>Bacillariophyta</taxon>
        <taxon>Coscinodiscophyceae</taxon>
        <taxon>Rhizosoleniophycidae</taxon>
        <taxon>Rhizosoleniales</taxon>
        <taxon>Rhizosoleniaceae</taxon>
        <taxon>Proboscia</taxon>
    </lineage>
</organism>
<sequence length="122" mass="13874">MNETSRGSTIFSWGALIKSPYLRLVPCRDGNRCPKPGERLQSCGRDRGARFGNCMKQPWNPFRACVKRRLEKLQRGIGVSTWATTGDSRDGEGGRVTDDTGWGVERNLLRRKMRSWDEAGIW</sequence>
<proteinExistence type="predicted"/>
<dbReference type="AlphaFoldDB" id="A0A7S0G9U9"/>
<evidence type="ECO:0000313" key="1">
    <source>
        <dbReference type="EMBL" id="CAD8403934.1"/>
    </source>
</evidence>
<gene>
    <name evidence="1" type="ORF">PINE0816_LOCUS34</name>
</gene>